<evidence type="ECO:0000256" key="3">
    <source>
        <dbReference type="ARBA" id="ARBA00022448"/>
    </source>
</evidence>
<evidence type="ECO:0000256" key="7">
    <source>
        <dbReference type="ARBA" id="ARBA00023136"/>
    </source>
</evidence>
<evidence type="ECO:0000256" key="5">
    <source>
        <dbReference type="ARBA" id="ARBA00022692"/>
    </source>
</evidence>
<evidence type="ECO:0000256" key="4">
    <source>
        <dbReference type="ARBA" id="ARBA00022475"/>
    </source>
</evidence>
<dbReference type="AlphaFoldDB" id="A0A1D3TVQ3"/>
<dbReference type="InterPro" id="IPR038770">
    <property type="entry name" value="Na+/solute_symporter_sf"/>
</dbReference>
<feature type="transmembrane region" description="Helical" evidence="8">
    <location>
        <begin position="184"/>
        <end position="206"/>
    </location>
</feature>
<proteinExistence type="inferred from homology"/>
<dbReference type="PANTHER" id="PTHR36838">
    <property type="entry name" value="AUXIN EFFLUX CARRIER FAMILY PROTEIN"/>
    <property type="match status" value="1"/>
</dbReference>
<evidence type="ECO:0000256" key="2">
    <source>
        <dbReference type="ARBA" id="ARBA00010145"/>
    </source>
</evidence>
<keyword evidence="5 8" id="KW-0812">Transmembrane</keyword>
<feature type="transmembrane region" description="Helical" evidence="8">
    <location>
        <begin position="247"/>
        <end position="270"/>
    </location>
</feature>
<dbReference type="Gene3D" id="1.20.1530.20">
    <property type="match status" value="1"/>
</dbReference>
<organism evidence="9 10">
    <name type="scientific">Anaerobium acetethylicum</name>
    <dbReference type="NCBI Taxonomy" id="1619234"/>
    <lineage>
        <taxon>Bacteria</taxon>
        <taxon>Bacillati</taxon>
        <taxon>Bacillota</taxon>
        <taxon>Clostridia</taxon>
        <taxon>Lachnospirales</taxon>
        <taxon>Lachnospiraceae</taxon>
        <taxon>Anaerobium</taxon>
    </lineage>
</organism>
<comment type="similarity">
    <text evidence="2">Belongs to the auxin efflux carrier (TC 2.A.69) family.</text>
</comment>
<feature type="transmembrane region" description="Helical" evidence="8">
    <location>
        <begin position="68"/>
        <end position="89"/>
    </location>
</feature>
<evidence type="ECO:0000256" key="8">
    <source>
        <dbReference type="SAM" id="Phobius"/>
    </source>
</evidence>
<accession>A0A1D3TVQ3</accession>
<protein>
    <recommendedName>
        <fullName evidence="11">AEC family transporter</fullName>
    </recommendedName>
</protein>
<feature type="transmembrane region" description="Helical" evidence="8">
    <location>
        <begin position="158"/>
        <end position="178"/>
    </location>
</feature>
<feature type="transmembrane region" description="Helical" evidence="8">
    <location>
        <begin position="123"/>
        <end position="146"/>
    </location>
</feature>
<keyword evidence="10" id="KW-1185">Reference proteome</keyword>
<evidence type="ECO:0000313" key="9">
    <source>
        <dbReference type="EMBL" id="SCP98221.1"/>
    </source>
</evidence>
<feature type="transmembrane region" description="Helical" evidence="8">
    <location>
        <begin position="37"/>
        <end position="56"/>
    </location>
</feature>
<evidence type="ECO:0000313" key="10">
    <source>
        <dbReference type="Proteomes" id="UP000199315"/>
    </source>
</evidence>
<keyword evidence="3" id="KW-0813">Transport</keyword>
<dbReference type="GO" id="GO:0055085">
    <property type="term" value="P:transmembrane transport"/>
    <property type="evidence" value="ECO:0007669"/>
    <property type="project" value="InterPro"/>
</dbReference>
<feature type="transmembrane region" description="Helical" evidence="8">
    <location>
        <begin position="6"/>
        <end position="25"/>
    </location>
</feature>
<name>A0A1D3TVQ3_9FIRM</name>
<dbReference type="EMBL" id="FMKA01000018">
    <property type="protein sequence ID" value="SCP98221.1"/>
    <property type="molecule type" value="Genomic_DNA"/>
</dbReference>
<dbReference type="RefSeq" id="WP_091235116.1">
    <property type="nucleotide sequence ID" value="NZ_FMKA01000018.1"/>
</dbReference>
<dbReference type="OrthoDB" id="9798064at2"/>
<sequence>MDMMFLLFKQNMIMFVYLLLGYFLYRKKLVGKQGSGDIGRMLLYVIMPVAIVKSYLAEFSMEMLEGLVVSFLAALSSLVLSIIVSRIAFKKEEAVERFGAAFSNAGFIGIPLVQMTLGAEAVFYVSSFVALLNILQWTYGVLTITGDPSVVSFRKIRTNPIVISFVAGLCLFFLPVSLPDMLQSMIGTVASMNGPLAMIVLGTYLAQIPLKTIFTEKIVYRCTVVRLIVIPVLTIPLLMLFPAKYHLIQLTVLIAASAPVGSNVAIFAQLYDKDYTRAVKEVCMSTLFCVVTLPIILGIANYIL</sequence>
<comment type="subcellular location">
    <subcellularLocation>
        <location evidence="1">Cell membrane</location>
        <topology evidence="1">Multi-pass membrane protein</topology>
    </subcellularLocation>
</comment>
<feature type="transmembrane region" description="Helical" evidence="8">
    <location>
        <begin position="282"/>
        <end position="303"/>
    </location>
</feature>
<feature type="transmembrane region" description="Helical" evidence="8">
    <location>
        <begin position="218"/>
        <end position="241"/>
    </location>
</feature>
<gene>
    <name evidence="9" type="ORF">SAMN05421730_101811</name>
</gene>
<dbReference type="GO" id="GO:0005886">
    <property type="term" value="C:plasma membrane"/>
    <property type="evidence" value="ECO:0007669"/>
    <property type="project" value="UniProtKB-SubCell"/>
</dbReference>
<reference evidence="9 10" key="1">
    <citation type="submission" date="2016-09" db="EMBL/GenBank/DDBJ databases">
        <authorList>
            <person name="Capua I."/>
            <person name="De Benedictis P."/>
            <person name="Joannis T."/>
            <person name="Lombin L.H."/>
            <person name="Cattoli G."/>
        </authorList>
    </citation>
    <scope>NUCLEOTIDE SEQUENCE [LARGE SCALE GENOMIC DNA]</scope>
    <source>
        <strain evidence="9 10">GluBS11</strain>
    </source>
</reference>
<evidence type="ECO:0008006" key="11">
    <source>
        <dbReference type="Google" id="ProtNLM"/>
    </source>
</evidence>
<dbReference type="STRING" id="1619234.SAMN05421730_101811"/>
<dbReference type="InterPro" id="IPR004776">
    <property type="entry name" value="Mem_transp_PIN-like"/>
</dbReference>
<evidence type="ECO:0000256" key="6">
    <source>
        <dbReference type="ARBA" id="ARBA00022989"/>
    </source>
</evidence>
<dbReference type="Pfam" id="PF03547">
    <property type="entry name" value="Mem_trans"/>
    <property type="match status" value="1"/>
</dbReference>
<dbReference type="Proteomes" id="UP000199315">
    <property type="component" value="Unassembled WGS sequence"/>
</dbReference>
<evidence type="ECO:0000256" key="1">
    <source>
        <dbReference type="ARBA" id="ARBA00004651"/>
    </source>
</evidence>
<keyword evidence="4" id="KW-1003">Cell membrane</keyword>
<feature type="transmembrane region" description="Helical" evidence="8">
    <location>
        <begin position="98"/>
        <end position="117"/>
    </location>
</feature>
<keyword evidence="7 8" id="KW-0472">Membrane</keyword>
<keyword evidence="6 8" id="KW-1133">Transmembrane helix</keyword>
<dbReference type="PANTHER" id="PTHR36838:SF1">
    <property type="entry name" value="SLR1864 PROTEIN"/>
    <property type="match status" value="1"/>
</dbReference>